<reference evidence="2 3" key="1">
    <citation type="submission" date="2016-10" db="EMBL/GenBank/DDBJ databases">
        <title>The genome sequence of Colletotrichum fioriniae PJ7.</title>
        <authorList>
            <person name="Baroncelli R."/>
        </authorList>
    </citation>
    <scope>NUCLEOTIDE SEQUENCE [LARGE SCALE GENOMIC DNA]</scope>
    <source>
        <strain evidence="2 3">IMI 309622</strain>
    </source>
</reference>
<evidence type="ECO:0000313" key="2">
    <source>
        <dbReference type="EMBL" id="KAK1515658.1"/>
    </source>
</evidence>
<evidence type="ECO:0000256" key="1">
    <source>
        <dbReference type="SAM" id="MobiDB-lite"/>
    </source>
</evidence>
<name>A0AAI9YM38_9PEZI</name>
<keyword evidence="3" id="KW-1185">Reference proteome</keyword>
<comment type="caution">
    <text evidence="2">The sequence shown here is derived from an EMBL/GenBank/DDBJ whole genome shotgun (WGS) entry which is preliminary data.</text>
</comment>
<dbReference type="EMBL" id="MOOE01000016">
    <property type="protein sequence ID" value="KAK1515658.1"/>
    <property type="molecule type" value="Genomic_DNA"/>
</dbReference>
<protein>
    <submittedName>
        <fullName evidence="2">Uncharacterized protein</fullName>
    </submittedName>
</protein>
<dbReference type="Proteomes" id="UP001240678">
    <property type="component" value="Unassembled WGS sequence"/>
</dbReference>
<evidence type="ECO:0000313" key="3">
    <source>
        <dbReference type="Proteomes" id="UP001240678"/>
    </source>
</evidence>
<sequence>MPHLRLRKEPGPAQSWPKSLESRSPTRPIVPSARIGSGSGDNQPLLDALPYWYGSSSLRQSGLGCEAKFGLNLT</sequence>
<dbReference type="GeneID" id="85344550"/>
<feature type="region of interest" description="Disordered" evidence="1">
    <location>
        <begin position="1"/>
        <end position="41"/>
    </location>
</feature>
<proteinExistence type="predicted"/>
<accession>A0AAI9YM38</accession>
<dbReference type="RefSeq" id="XP_060308205.1">
    <property type="nucleotide sequence ID" value="XM_060461003.1"/>
</dbReference>
<gene>
    <name evidence="2" type="ORF">CCOS01_12856</name>
</gene>
<organism evidence="2 3">
    <name type="scientific">Colletotrichum costaricense</name>
    <dbReference type="NCBI Taxonomy" id="1209916"/>
    <lineage>
        <taxon>Eukaryota</taxon>
        <taxon>Fungi</taxon>
        <taxon>Dikarya</taxon>
        <taxon>Ascomycota</taxon>
        <taxon>Pezizomycotina</taxon>
        <taxon>Sordariomycetes</taxon>
        <taxon>Hypocreomycetidae</taxon>
        <taxon>Glomerellales</taxon>
        <taxon>Glomerellaceae</taxon>
        <taxon>Colletotrichum</taxon>
        <taxon>Colletotrichum acutatum species complex</taxon>
    </lineage>
</organism>
<dbReference type="AlphaFoldDB" id="A0AAI9YM38"/>